<reference evidence="1 2" key="1">
    <citation type="submission" date="2021-08" db="EMBL/GenBank/DDBJ databases">
        <title>Genome sequence analysis of Clostridium chauvoei strains of European origin and evaluation of typing options for outbreak investigations.</title>
        <authorList>
            <person name="Abdel-Glil M."/>
            <person name="Thomas P."/>
            <person name="Seyboldt C."/>
        </authorList>
    </citation>
    <scope>NUCLEOTIDE SEQUENCE [LARGE SCALE GENOMIC DNA]</scope>
    <source>
        <strain evidence="1 2">S0260-09</strain>
    </source>
</reference>
<dbReference type="KEGG" id="cchv:BTM20_10085"/>
<dbReference type="Proteomes" id="UP000775179">
    <property type="component" value="Unassembled WGS sequence"/>
</dbReference>
<organism evidence="1 2">
    <name type="scientific">Clostridium chauvoei</name>
    <dbReference type="NCBI Taxonomy" id="46867"/>
    <lineage>
        <taxon>Bacteria</taxon>
        <taxon>Bacillati</taxon>
        <taxon>Bacillota</taxon>
        <taxon>Clostridia</taxon>
        <taxon>Eubacteriales</taxon>
        <taxon>Clostridiaceae</taxon>
        <taxon>Clostridium</taxon>
    </lineage>
</organism>
<dbReference type="AlphaFoldDB" id="A0ABD4RI59"/>
<name>A0ABD4RI59_9CLOT</name>
<protein>
    <submittedName>
        <fullName evidence="1">Tetratricopeptide repeat protein</fullName>
    </submittedName>
</protein>
<proteinExistence type="predicted"/>
<dbReference type="EMBL" id="JAIFTX010000016">
    <property type="protein sequence ID" value="MBX7291021.1"/>
    <property type="molecule type" value="Genomic_DNA"/>
</dbReference>
<gene>
    <name evidence="1" type="ORF">K4H94_08285</name>
</gene>
<dbReference type="SUPFAM" id="SSF48452">
    <property type="entry name" value="TPR-like"/>
    <property type="match status" value="2"/>
</dbReference>
<dbReference type="Gene3D" id="1.25.40.10">
    <property type="entry name" value="Tetratricopeptide repeat domain"/>
    <property type="match status" value="1"/>
</dbReference>
<comment type="caution">
    <text evidence="1">The sequence shown here is derived from an EMBL/GenBank/DDBJ whole genome shotgun (WGS) entry which is preliminary data.</text>
</comment>
<accession>A0ABD4RI59</accession>
<evidence type="ECO:0000313" key="1">
    <source>
        <dbReference type="EMBL" id="MBX7291021.1"/>
    </source>
</evidence>
<dbReference type="RefSeq" id="WP_021876213.1">
    <property type="nucleotide sequence ID" value="NZ_CP018630.1"/>
</dbReference>
<dbReference type="InterPro" id="IPR011990">
    <property type="entry name" value="TPR-like_helical_dom_sf"/>
</dbReference>
<dbReference type="GeneID" id="66302220"/>
<sequence>MGLKEFFENMTGRLKTSTQIKNKESNNIVNSPNTNSQANNFGIETVHGDKITQFNTFNVLVNSETIGQELGSVDLEVDIKRIKEIPNYSYSLKAIEEYNKLLIVHYPKHISNDDYIKILINICYIYINRNELDNIYEFIVKLDEVCSDVNKDVIKVKSLILFNSQKYALALDMMNKLEWTIEDKFEYVLYNSLKCLNNLITYKEFKDIVLLKDLIEKNTYHLVAIVARSLNEYEDMEMYSYKAFDNNNDMHSKFQYAHSLYDYAIKDSIYENKVLHDKINYKYLVNTKLLCEEVLSLSHQERDMKLYKDCMMLYVNTLSLLGKINEAMESLKSIKFVEDNDELLNYEEKLKVLSGQQDDGKNILSESDIFLKDILKLWEEEKYSETILKIESVCWSKYRSNINIHCVLLECYIENKDYSNFINHLRRLDIIEIESNLLIKVQGKYYISKGDYEKAESYLWQSITKYKDPDSYCWLLNLYDKRGDVEKFQELIERILSQDKFVLEIEYTRVYNCYFRFLFKNNLYYRALEVLNNYCNQDRLGNEQYIKASINIFSSFGRYFDSALELEKLYTIDNNYETLFNAANEYFRCNELDKSLNILNKLEKSNVKFLEKVYIMKSNIYILKNNLNDAYEYAEKAKQLVIDIPRSDVHNFFVGRSLRCNKIDNGVIHINEFRQAYPKVDDWFKCFNSIDVDEDGNEELSEEIKSFFKEQSQGFNALLEMLREGQVGMSLVSKYKGYTINELIRWKDIYNIKVNINSGNIDEMSNEINNISETIVLDVFTLYILSDIKCLELLREFNDIRICNSTIEYLNYVLLKEEDEKVREILVFIENEINIRVIPFNNNCINDFEPEFRKGIDDFILDSILYARDNNFSYCYGEVFIKQVCSVIGTNSISLVSLIRKLGEIKGFKAISKLINGNYTFINFTFKDMYYLARESNFTKDNSLDNFFKISKGGDISTFIGQYIMFILSIYYLNRDSFDLYFNIYIKAMESLYKKSNYYLFINTDIANKFYGNWKSVNKDLYLIGNEEYMKGRVMRLSAEMAINAIFSHFENEEEIKYYYELSTNIADNELIYNALINEDLKELKNKDKIKEILKNL</sequence>
<evidence type="ECO:0000313" key="2">
    <source>
        <dbReference type="Proteomes" id="UP000775179"/>
    </source>
</evidence>